<reference evidence="2 3" key="1">
    <citation type="journal article" date="2013" name="Genome Announc.">
        <title>Draft Genome Sequence of Sphingobium quisquiliarum Strain P25T, a Novel Hexachlorocyclohexane (HCH)-Degrading Bacterium Isolated from an HCH Dumpsite.</title>
        <authorList>
            <person name="Kumar Singh A."/>
            <person name="Sangwan N."/>
            <person name="Sharma A."/>
            <person name="Gupta V."/>
            <person name="Khurana J.P."/>
            <person name="Lal R."/>
        </authorList>
    </citation>
    <scope>NUCLEOTIDE SEQUENCE [LARGE SCALE GENOMIC DNA]</scope>
    <source>
        <strain evidence="2 3">P25</strain>
    </source>
</reference>
<dbReference type="PATRIC" id="fig|1329909.3.peg.3501"/>
<dbReference type="RefSeq" id="WP_021239662.1">
    <property type="nucleotide sequence ID" value="NZ_ATHO01000158.1"/>
</dbReference>
<protein>
    <recommendedName>
        <fullName evidence="1">Autotransporter domain-containing protein</fullName>
    </recommendedName>
</protein>
<proteinExistence type="predicted"/>
<dbReference type="PROSITE" id="PS51208">
    <property type="entry name" value="AUTOTRANSPORTER"/>
    <property type="match status" value="1"/>
</dbReference>
<feature type="domain" description="Autotransporter" evidence="1">
    <location>
        <begin position="1"/>
        <end position="230"/>
    </location>
</feature>
<keyword evidence="3" id="KW-1185">Reference proteome</keyword>
<evidence type="ECO:0000313" key="2">
    <source>
        <dbReference type="EMBL" id="EQB00412.1"/>
    </source>
</evidence>
<dbReference type="GO" id="GO:0019867">
    <property type="term" value="C:outer membrane"/>
    <property type="evidence" value="ECO:0007669"/>
    <property type="project" value="InterPro"/>
</dbReference>
<dbReference type="SUPFAM" id="SSF103515">
    <property type="entry name" value="Autotransporter"/>
    <property type="match status" value="1"/>
</dbReference>
<dbReference type="InterPro" id="IPR036709">
    <property type="entry name" value="Autotransporte_beta_dom_sf"/>
</dbReference>
<organism evidence="2 3">
    <name type="scientific">Sphingobium quisquiliarum P25</name>
    <dbReference type="NCBI Taxonomy" id="1329909"/>
    <lineage>
        <taxon>Bacteria</taxon>
        <taxon>Pseudomonadati</taxon>
        <taxon>Pseudomonadota</taxon>
        <taxon>Alphaproteobacteria</taxon>
        <taxon>Sphingomonadales</taxon>
        <taxon>Sphingomonadaceae</taxon>
        <taxon>Sphingobium</taxon>
    </lineage>
</organism>
<dbReference type="InterPro" id="IPR005546">
    <property type="entry name" value="Autotransporte_beta"/>
</dbReference>
<name>T0GI72_9SPHN</name>
<dbReference type="InterPro" id="IPR006315">
    <property type="entry name" value="OM_autotransptr_brl_dom"/>
</dbReference>
<sequence>MSAIDARQQIGALAARTEADGMLAGVVAQGAAGGFQIAASLSYDGSKADTDRTLFGGSKVSSHYRLRSWTADMSLGHAFALDQNWAIAPEIGVTHISSRRSGANERGDAVSALDVEARRTKATFLCGALELRGSAEAQISPWLSAGVLHQISGRRAFATAAYRGVADGLTVAGVGRSETLATVGAGASLKVSPTAALFFGATANSARKAAAKVRPWASACASNSEHSRDS</sequence>
<dbReference type="Pfam" id="PF03797">
    <property type="entry name" value="Autotransporter"/>
    <property type="match status" value="1"/>
</dbReference>
<evidence type="ECO:0000259" key="1">
    <source>
        <dbReference type="PROSITE" id="PS51208"/>
    </source>
</evidence>
<evidence type="ECO:0000313" key="3">
    <source>
        <dbReference type="Proteomes" id="UP000015525"/>
    </source>
</evidence>
<dbReference type="EMBL" id="ATHO01000158">
    <property type="protein sequence ID" value="EQB00412.1"/>
    <property type="molecule type" value="Genomic_DNA"/>
</dbReference>
<comment type="caution">
    <text evidence="2">The sequence shown here is derived from an EMBL/GenBank/DDBJ whole genome shotgun (WGS) entry which is preliminary data.</text>
</comment>
<accession>T0GI72</accession>
<dbReference type="Proteomes" id="UP000015525">
    <property type="component" value="Unassembled WGS sequence"/>
</dbReference>
<dbReference type="Gene3D" id="2.40.128.130">
    <property type="entry name" value="Autotransporter beta-domain"/>
    <property type="match status" value="1"/>
</dbReference>
<dbReference type="AlphaFoldDB" id="T0GI72"/>
<dbReference type="NCBIfam" id="TIGR01414">
    <property type="entry name" value="autotrans_barl"/>
    <property type="match status" value="1"/>
</dbReference>
<gene>
    <name evidence="2" type="ORF">L288_18200</name>
</gene>